<dbReference type="GO" id="GO:0016987">
    <property type="term" value="F:sigma factor activity"/>
    <property type="evidence" value="ECO:0007669"/>
    <property type="project" value="UniProtKB-KW"/>
</dbReference>
<dbReference type="InterPro" id="IPR007394">
    <property type="entry name" value="UPF0122"/>
</dbReference>
<protein>
    <recommendedName>
        <fullName evidence="8">RNA polymerase sigma-70 region 2 domain-containing protein</fullName>
    </recommendedName>
</protein>
<comment type="similarity">
    <text evidence="2">Belongs to the sigma-70 factor family. ECF subfamily.</text>
</comment>
<dbReference type="PANTHER" id="PTHR43133">
    <property type="entry name" value="RNA POLYMERASE ECF-TYPE SIGMA FACTO"/>
    <property type="match status" value="1"/>
</dbReference>
<evidence type="ECO:0000313" key="9">
    <source>
        <dbReference type="EMBL" id="ARI76169.1"/>
    </source>
</evidence>
<dbReference type="GO" id="GO:0003677">
    <property type="term" value="F:DNA binding"/>
    <property type="evidence" value="ECO:0007669"/>
    <property type="project" value="UniProtKB-KW"/>
</dbReference>
<dbReference type="InterPro" id="IPR007627">
    <property type="entry name" value="RNA_pol_sigma70_r2"/>
</dbReference>
<reference evidence="9 10" key="1">
    <citation type="submission" date="2017-04" db="EMBL/GenBank/DDBJ databases">
        <title>The whole genome sequencing and assembly of Halobacillus mangrovi strain.</title>
        <authorList>
            <person name="Lee S.-J."/>
            <person name="Park M.-K."/>
            <person name="Kim J.-Y."/>
            <person name="Lee Y.-J."/>
            <person name="Yi H."/>
            <person name="Bahn Y.-S."/>
            <person name="Kim J.F."/>
            <person name="Lee D.-W."/>
        </authorList>
    </citation>
    <scope>NUCLEOTIDE SEQUENCE [LARGE SCALE GENOMIC DNA]</scope>
    <source>
        <strain evidence="9 10">KTB 131</strain>
    </source>
</reference>
<comment type="similarity">
    <text evidence="1">Belongs to the UPF0122 family.</text>
</comment>
<dbReference type="NCBIfam" id="TIGR02937">
    <property type="entry name" value="sigma70-ECF"/>
    <property type="match status" value="1"/>
</dbReference>
<evidence type="ECO:0000256" key="3">
    <source>
        <dbReference type="ARBA" id="ARBA00023015"/>
    </source>
</evidence>
<evidence type="ECO:0000256" key="5">
    <source>
        <dbReference type="ARBA" id="ARBA00023125"/>
    </source>
</evidence>
<keyword evidence="3" id="KW-0805">Transcription regulation</keyword>
<dbReference type="PANTHER" id="PTHR43133:SF8">
    <property type="entry name" value="RNA POLYMERASE SIGMA FACTOR HI_1459-RELATED"/>
    <property type="match status" value="1"/>
</dbReference>
<evidence type="ECO:0000256" key="2">
    <source>
        <dbReference type="ARBA" id="ARBA00010641"/>
    </source>
</evidence>
<dbReference type="GO" id="GO:0006352">
    <property type="term" value="P:DNA-templated transcription initiation"/>
    <property type="evidence" value="ECO:0007669"/>
    <property type="project" value="InterPro"/>
</dbReference>
<dbReference type="Proteomes" id="UP000192527">
    <property type="component" value="Chromosome"/>
</dbReference>
<gene>
    <name evidence="9" type="ORF">HM131_04660</name>
</gene>
<accession>A0A1W5ZSA7</accession>
<dbReference type="STRING" id="402384.HM131_04660"/>
<proteinExistence type="inferred from homology"/>
<dbReference type="SUPFAM" id="SSF88946">
    <property type="entry name" value="Sigma2 domain of RNA polymerase sigma factors"/>
    <property type="match status" value="1"/>
</dbReference>
<evidence type="ECO:0000256" key="1">
    <source>
        <dbReference type="ARBA" id="ARBA00008720"/>
    </source>
</evidence>
<dbReference type="RefSeq" id="WP_085028437.1">
    <property type="nucleotide sequence ID" value="NZ_CP020772.1"/>
</dbReference>
<name>A0A1W5ZSA7_9BACI</name>
<dbReference type="SUPFAM" id="SSF88659">
    <property type="entry name" value="Sigma3 and sigma4 domains of RNA polymerase sigma factors"/>
    <property type="match status" value="1"/>
</dbReference>
<dbReference type="AlphaFoldDB" id="A0A1W5ZSA7"/>
<dbReference type="InterPro" id="IPR039425">
    <property type="entry name" value="RNA_pol_sigma-70-like"/>
</dbReference>
<feature type="domain" description="RNA polymerase sigma-70 region 2" evidence="8">
    <location>
        <begin position="14"/>
        <end position="77"/>
    </location>
</feature>
<dbReference type="Gene3D" id="1.10.10.10">
    <property type="entry name" value="Winged helix-like DNA-binding domain superfamily/Winged helix DNA-binding domain"/>
    <property type="match status" value="1"/>
</dbReference>
<dbReference type="Pfam" id="PF04542">
    <property type="entry name" value="Sigma70_r2"/>
    <property type="match status" value="1"/>
</dbReference>
<keyword evidence="10" id="KW-1185">Reference proteome</keyword>
<evidence type="ECO:0000256" key="6">
    <source>
        <dbReference type="ARBA" id="ARBA00023163"/>
    </source>
</evidence>
<keyword evidence="4" id="KW-0731">Sigma factor</keyword>
<comment type="function">
    <text evidence="7">Might take part in the signal recognition particle (SRP) pathway. This is inferred from the conservation of its genetic proximity to ftsY/ffh. May be a regulatory protein.</text>
</comment>
<dbReference type="OrthoDB" id="9783788at2"/>
<organism evidence="9 10">
    <name type="scientific">Halobacillus mangrovi</name>
    <dbReference type="NCBI Taxonomy" id="402384"/>
    <lineage>
        <taxon>Bacteria</taxon>
        <taxon>Bacillati</taxon>
        <taxon>Bacillota</taxon>
        <taxon>Bacilli</taxon>
        <taxon>Bacillales</taxon>
        <taxon>Bacillaceae</taxon>
        <taxon>Halobacillus</taxon>
    </lineage>
</organism>
<evidence type="ECO:0000313" key="10">
    <source>
        <dbReference type="Proteomes" id="UP000192527"/>
    </source>
</evidence>
<dbReference type="InterPro" id="IPR013325">
    <property type="entry name" value="RNA_pol_sigma_r2"/>
</dbReference>
<dbReference type="Gene3D" id="1.10.1740.10">
    <property type="match status" value="1"/>
</dbReference>
<dbReference type="InterPro" id="IPR013324">
    <property type="entry name" value="RNA_pol_sigma_r3/r4-like"/>
</dbReference>
<dbReference type="KEGG" id="hmn:HM131_04660"/>
<dbReference type="Pfam" id="PF04297">
    <property type="entry name" value="UPF0122"/>
    <property type="match status" value="1"/>
</dbReference>
<evidence type="ECO:0000256" key="4">
    <source>
        <dbReference type="ARBA" id="ARBA00023082"/>
    </source>
</evidence>
<dbReference type="InterPro" id="IPR014284">
    <property type="entry name" value="RNA_pol_sigma-70_dom"/>
</dbReference>
<dbReference type="EMBL" id="CP020772">
    <property type="protein sequence ID" value="ARI76169.1"/>
    <property type="molecule type" value="Genomic_DNA"/>
</dbReference>
<dbReference type="InterPro" id="IPR036388">
    <property type="entry name" value="WH-like_DNA-bd_sf"/>
</dbReference>
<keyword evidence="6" id="KW-0804">Transcription</keyword>
<sequence>MMDDQEFEKVVVENEKLIHYHIRSLHINDANKDFFAEALFALWKAYETYDEKLGSFSTYISWKIRNALIDKIRKDSRSKEVEDIYQTQVLHDKGYIIEDEISDHYLWKKIKEVLTDNQWKWVYYFIIHDLSVEQIAKLEGVTRDAVKNWGRHARKKLKQISFEGLEKP</sequence>
<keyword evidence="5" id="KW-0238">DNA-binding</keyword>
<evidence type="ECO:0000259" key="8">
    <source>
        <dbReference type="Pfam" id="PF04542"/>
    </source>
</evidence>
<evidence type="ECO:0000256" key="7">
    <source>
        <dbReference type="ARBA" id="ARBA00024764"/>
    </source>
</evidence>